<comment type="caution">
    <text evidence="2">The sequence shown here is derived from an EMBL/GenBank/DDBJ whole genome shotgun (WGS) entry which is preliminary data.</text>
</comment>
<feature type="chain" id="PRO_5042241590" evidence="1">
    <location>
        <begin position="25"/>
        <end position="190"/>
    </location>
</feature>
<dbReference type="EMBL" id="JATAAI010000009">
    <property type="protein sequence ID" value="KAK1743356.1"/>
    <property type="molecule type" value="Genomic_DNA"/>
</dbReference>
<reference evidence="2" key="1">
    <citation type="submission" date="2023-06" db="EMBL/GenBank/DDBJ databases">
        <title>Survivors Of The Sea: Transcriptome response of Skeletonema marinoi to long-term dormancy.</title>
        <authorList>
            <person name="Pinder M.I.M."/>
            <person name="Kourtchenko O."/>
            <person name="Robertson E.K."/>
            <person name="Larsson T."/>
            <person name="Maumus F."/>
            <person name="Osuna-Cruz C.M."/>
            <person name="Vancaester E."/>
            <person name="Stenow R."/>
            <person name="Vandepoele K."/>
            <person name="Ploug H."/>
            <person name="Bruchert V."/>
            <person name="Godhe A."/>
            <person name="Topel M."/>
        </authorList>
    </citation>
    <scope>NUCLEOTIDE SEQUENCE</scope>
    <source>
        <strain evidence="2">R05AC</strain>
    </source>
</reference>
<proteinExistence type="predicted"/>
<evidence type="ECO:0000313" key="2">
    <source>
        <dbReference type="EMBL" id="KAK1743356.1"/>
    </source>
</evidence>
<keyword evidence="3" id="KW-1185">Reference proteome</keyword>
<name>A0AAD8YDR1_9STRA</name>
<dbReference type="Proteomes" id="UP001224775">
    <property type="component" value="Unassembled WGS sequence"/>
</dbReference>
<protein>
    <submittedName>
        <fullName evidence="2">Uncharacterized protein</fullName>
    </submittedName>
</protein>
<gene>
    <name evidence="2" type="ORF">QTG54_005977</name>
</gene>
<organism evidence="2 3">
    <name type="scientific">Skeletonema marinoi</name>
    <dbReference type="NCBI Taxonomy" id="267567"/>
    <lineage>
        <taxon>Eukaryota</taxon>
        <taxon>Sar</taxon>
        <taxon>Stramenopiles</taxon>
        <taxon>Ochrophyta</taxon>
        <taxon>Bacillariophyta</taxon>
        <taxon>Coscinodiscophyceae</taxon>
        <taxon>Thalassiosirophycidae</taxon>
        <taxon>Thalassiosirales</taxon>
        <taxon>Skeletonemataceae</taxon>
        <taxon>Skeletonema</taxon>
        <taxon>Skeletonema marinoi-dohrnii complex</taxon>
    </lineage>
</organism>
<feature type="signal peptide" evidence="1">
    <location>
        <begin position="1"/>
        <end position="24"/>
    </location>
</feature>
<sequence>MKHPTSSIIAALALSTLGNSVCNAFTSVASNQRPSTATWMSEPSNTPATLVSQAAFVYGIDVLKADMGLEIIPEDQKPMYAIGKLEAELPLELVSGIRFSDCESVTLIGQVRQDVVDATGLSSLDTIVAVRAGNDGEGNYAYYSDVRESSIQNTAQVYTEAINFAMANSLPSIELEINRLVPMMPSQEDL</sequence>
<keyword evidence="1" id="KW-0732">Signal</keyword>
<evidence type="ECO:0000256" key="1">
    <source>
        <dbReference type="SAM" id="SignalP"/>
    </source>
</evidence>
<evidence type="ECO:0000313" key="3">
    <source>
        <dbReference type="Proteomes" id="UP001224775"/>
    </source>
</evidence>
<dbReference type="AlphaFoldDB" id="A0AAD8YDR1"/>
<accession>A0AAD8YDR1</accession>